<gene>
    <name evidence="5" type="ORF">EZI54_14295</name>
</gene>
<organism evidence="5 6">
    <name type="scientific">Marinobacter halodurans</name>
    <dbReference type="NCBI Taxonomy" id="2528979"/>
    <lineage>
        <taxon>Bacteria</taxon>
        <taxon>Pseudomonadati</taxon>
        <taxon>Pseudomonadota</taxon>
        <taxon>Gammaproteobacteria</taxon>
        <taxon>Pseudomonadales</taxon>
        <taxon>Marinobacteraceae</taxon>
        <taxon>Marinobacter</taxon>
    </lineage>
</organism>
<evidence type="ECO:0000313" key="6">
    <source>
        <dbReference type="Proteomes" id="UP000313645"/>
    </source>
</evidence>
<dbReference type="InterPro" id="IPR005872">
    <property type="entry name" value="SUI1_arc_bac"/>
</dbReference>
<comment type="caution">
    <text evidence="5">The sequence shown here is derived from an EMBL/GenBank/DDBJ whole genome shotgun (WGS) entry which is preliminary data.</text>
</comment>
<dbReference type="NCBIfam" id="NF005297">
    <property type="entry name" value="PRK06824.1"/>
    <property type="match status" value="1"/>
</dbReference>
<dbReference type="PROSITE" id="PS50296">
    <property type="entry name" value="SUI1"/>
    <property type="match status" value="1"/>
</dbReference>
<dbReference type="Proteomes" id="UP000313645">
    <property type="component" value="Unassembled WGS sequence"/>
</dbReference>
<sequence length="118" mass="12484">MKKNASGGLVFSTDQGRMCPDCRQPLSECTCGEPQAPTGDGVVRVSRETKGRKGKGVTLITGIPLAGKELKDYAKTLKARCGTGGTVKEGVVEIQGDHRDLLVPLLMERGWTVKKAGG</sequence>
<proteinExistence type="inferred from homology"/>
<feature type="domain" description="SUI1" evidence="4">
    <location>
        <begin position="44"/>
        <end position="110"/>
    </location>
</feature>
<dbReference type="NCBIfam" id="TIGR01158">
    <property type="entry name" value="SUI1_rel"/>
    <property type="match status" value="1"/>
</dbReference>
<dbReference type="InterPro" id="IPR050318">
    <property type="entry name" value="DENR/SUI1_TIF"/>
</dbReference>
<accession>A0ABY1ZK07</accession>
<evidence type="ECO:0000256" key="3">
    <source>
        <dbReference type="ARBA" id="ARBA00022917"/>
    </source>
</evidence>
<keyword evidence="5" id="KW-0396">Initiation factor</keyword>
<reference evidence="5 6" key="1">
    <citation type="submission" date="2019-02" db="EMBL/GenBank/DDBJ databases">
        <title>Marinobacter halodurans sp. nov., a marine bacterium isolated from sea tidal flat.</title>
        <authorList>
            <person name="Yoo Y."/>
            <person name="Lee D.W."/>
            <person name="Kim B.S."/>
            <person name="Kim J.-J."/>
        </authorList>
    </citation>
    <scope>NUCLEOTIDE SEQUENCE [LARGE SCALE GENOMIC DNA]</scope>
    <source>
        <strain evidence="5 6">YJ-S3-2</strain>
    </source>
</reference>
<keyword evidence="2" id="KW-0810">Translation regulation</keyword>
<dbReference type="CDD" id="cd11567">
    <property type="entry name" value="YciH_like"/>
    <property type="match status" value="1"/>
</dbReference>
<dbReference type="PANTHER" id="PTHR12789">
    <property type="entry name" value="DENSITY-REGULATED PROTEIN HOMOLOG"/>
    <property type="match status" value="1"/>
</dbReference>
<dbReference type="Pfam" id="PF01253">
    <property type="entry name" value="SUI1"/>
    <property type="match status" value="1"/>
</dbReference>
<protein>
    <submittedName>
        <fullName evidence="5">Translation initiation factor Sui1</fullName>
    </submittedName>
</protein>
<evidence type="ECO:0000259" key="4">
    <source>
        <dbReference type="PROSITE" id="PS50296"/>
    </source>
</evidence>
<evidence type="ECO:0000313" key="5">
    <source>
        <dbReference type="EMBL" id="TBW54280.1"/>
    </source>
</evidence>
<evidence type="ECO:0000256" key="1">
    <source>
        <dbReference type="ARBA" id="ARBA00005422"/>
    </source>
</evidence>
<keyword evidence="3" id="KW-0648">Protein biosynthesis</keyword>
<dbReference type="SUPFAM" id="SSF55159">
    <property type="entry name" value="eIF1-like"/>
    <property type="match status" value="1"/>
</dbReference>
<dbReference type="Gene3D" id="3.30.780.10">
    <property type="entry name" value="SUI1-like domain"/>
    <property type="match status" value="1"/>
</dbReference>
<name>A0ABY1ZK07_9GAMM</name>
<dbReference type="RefSeq" id="WP_131482563.1">
    <property type="nucleotide sequence ID" value="NZ_SJDL01000023.1"/>
</dbReference>
<dbReference type="GO" id="GO:0003743">
    <property type="term" value="F:translation initiation factor activity"/>
    <property type="evidence" value="ECO:0007669"/>
    <property type="project" value="UniProtKB-KW"/>
</dbReference>
<dbReference type="InterPro" id="IPR001950">
    <property type="entry name" value="SUI1"/>
</dbReference>
<dbReference type="PIRSF" id="PIRSF037511">
    <property type="entry name" value="Transl_init_SUI1_pro"/>
    <property type="match status" value="1"/>
</dbReference>
<keyword evidence="6" id="KW-1185">Reference proteome</keyword>
<dbReference type="EMBL" id="SJDL01000023">
    <property type="protein sequence ID" value="TBW54280.1"/>
    <property type="molecule type" value="Genomic_DNA"/>
</dbReference>
<dbReference type="PANTHER" id="PTHR12789:SF0">
    <property type="entry name" value="DENSITY-REGULATED PROTEIN"/>
    <property type="match status" value="1"/>
</dbReference>
<evidence type="ECO:0000256" key="2">
    <source>
        <dbReference type="ARBA" id="ARBA00022845"/>
    </source>
</evidence>
<dbReference type="InterPro" id="IPR036877">
    <property type="entry name" value="SUI1_dom_sf"/>
</dbReference>
<comment type="similarity">
    <text evidence="1">Belongs to the SUI1 family.</text>
</comment>